<evidence type="ECO:0000256" key="1">
    <source>
        <dbReference type="ARBA" id="ARBA00023015"/>
    </source>
</evidence>
<dbReference type="PROSITE" id="PS50043">
    <property type="entry name" value="HTH_LUXR_2"/>
    <property type="match status" value="1"/>
</dbReference>
<name>A0A285JVK1_9ACTN</name>
<dbReference type="PRINTS" id="PR00038">
    <property type="entry name" value="HTHLUXR"/>
</dbReference>
<dbReference type="Pfam" id="PF25873">
    <property type="entry name" value="WHD_MalT"/>
    <property type="match status" value="1"/>
</dbReference>
<evidence type="ECO:0000256" key="3">
    <source>
        <dbReference type="ARBA" id="ARBA00023163"/>
    </source>
</evidence>
<dbReference type="Proteomes" id="UP000219612">
    <property type="component" value="Unassembled WGS sequence"/>
</dbReference>
<keyword evidence="6" id="KW-1185">Reference proteome</keyword>
<dbReference type="RefSeq" id="WP_097327071.1">
    <property type="nucleotide sequence ID" value="NZ_OBDY01000026.1"/>
</dbReference>
<dbReference type="SUPFAM" id="SSF48452">
    <property type="entry name" value="TPR-like"/>
    <property type="match status" value="1"/>
</dbReference>
<dbReference type="InterPro" id="IPR036388">
    <property type="entry name" value="WH-like_DNA-bd_sf"/>
</dbReference>
<dbReference type="InterPro" id="IPR011990">
    <property type="entry name" value="TPR-like_helical_dom_sf"/>
</dbReference>
<feature type="domain" description="HTH luxR-type" evidence="4">
    <location>
        <begin position="607"/>
        <end position="672"/>
    </location>
</feature>
<dbReference type="GO" id="GO:0006355">
    <property type="term" value="P:regulation of DNA-templated transcription"/>
    <property type="evidence" value="ECO:0007669"/>
    <property type="project" value="InterPro"/>
</dbReference>
<dbReference type="GO" id="GO:0003677">
    <property type="term" value="F:DNA binding"/>
    <property type="evidence" value="ECO:0007669"/>
    <property type="project" value="UniProtKB-KW"/>
</dbReference>
<dbReference type="Gene3D" id="1.10.10.10">
    <property type="entry name" value="Winged helix-like DNA-binding domain superfamily/Winged helix DNA-binding domain"/>
    <property type="match status" value="1"/>
</dbReference>
<dbReference type="InterPro" id="IPR016032">
    <property type="entry name" value="Sig_transdc_resp-reg_C-effctor"/>
</dbReference>
<dbReference type="SMART" id="SM00421">
    <property type="entry name" value="HTH_LUXR"/>
    <property type="match status" value="1"/>
</dbReference>
<keyword evidence="3" id="KW-0804">Transcription</keyword>
<dbReference type="Gene3D" id="1.25.40.10">
    <property type="entry name" value="Tetratricopeptide repeat domain"/>
    <property type="match status" value="1"/>
</dbReference>
<evidence type="ECO:0000313" key="5">
    <source>
        <dbReference type="EMBL" id="SNY64298.1"/>
    </source>
</evidence>
<reference evidence="5 6" key="1">
    <citation type="submission" date="2017-09" db="EMBL/GenBank/DDBJ databases">
        <authorList>
            <person name="Ehlers B."/>
            <person name="Leendertz F.H."/>
        </authorList>
    </citation>
    <scope>NUCLEOTIDE SEQUENCE [LARGE SCALE GENOMIC DNA]</scope>
    <source>
        <strain evidence="5 6">CGMCC 4.6857</strain>
    </source>
</reference>
<sequence length="675" mass="73298">MIPALPRALIRRPRLEAALDDGLSGAVTVVRAGAGWGKTVLVATWARRRPEPVAWVTLTEQHNDVGAFRSALEAALSTGARPAVLVLDDYQWVRDPCCVTHLETLIGSLHVILAGRGEPALPTHRLRVAGELTVIGAGALALTAAEAAELARAAGLPPPADGRLARTEGWPAGLRLEPDAVDGYLEGEVLADLPPPARRLLAYASVLSSVPPELAADLAGEPHAARILTDLVRADAFVAADPDDPQRFRYHPQLGDTLLRGLRRDEPETVRRLHRTAMRWYASRLFVYDALHHAAEAEDWPALGRLIVGAAAPLIVTVNRARLNAILSRVPWAAFETTAELAVCGALRLFADGDYAAVPAQLARAERMLAGRSPQDRLMTETAVRLLEATVVTRVRGEMPNLVAQTTRILRSLAAVRPEQMPSARHYRAIAIASKGVGLFWTDRADVAERYLFAGLSAARTAGVELVELNMLGHLAALTFHLGRMDEAERYAAQSRETAERRRLSSTQQAVLGYLVEAMIAMRRGDAAEAEKALTDALHLAPYPHEAALVTLSGLVRAQVLLVRDEPAAAREAIRHVRADWPTTLDAPLLAQWLDRTEADIDRAAHQPSPDGELSPREQEVLVFLPTMLTVGEIAGELTVSVNTVKAHIRAIYRKLNATRRREAVTAARDRGLLP</sequence>
<protein>
    <submittedName>
        <fullName evidence="5">LuxR family transcriptional regulator, maltose regulon positive regulatory protein</fullName>
    </submittedName>
</protein>
<evidence type="ECO:0000256" key="2">
    <source>
        <dbReference type="ARBA" id="ARBA00023125"/>
    </source>
</evidence>
<dbReference type="InterPro" id="IPR000792">
    <property type="entry name" value="Tscrpt_reg_LuxR_C"/>
</dbReference>
<gene>
    <name evidence="5" type="ORF">SAMN05421748_12691</name>
</gene>
<dbReference type="CDD" id="cd06170">
    <property type="entry name" value="LuxR_C_like"/>
    <property type="match status" value="1"/>
</dbReference>
<keyword evidence="2" id="KW-0238">DNA-binding</keyword>
<dbReference type="SUPFAM" id="SSF46894">
    <property type="entry name" value="C-terminal effector domain of the bipartite response regulators"/>
    <property type="match status" value="1"/>
</dbReference>
<dbReference type="AlphaFoldDB" id="A0A285JVK1"/>
<dbReference type="InterPro" id="IPR059106">
    <property type="entry name" value="WHD_MalT"/>
</dbReference>
<dbReference type="PANTHER" id="PTHR44688">
    <property type="entry name" value="DNA-BINDING TRANSCRIPTIONAL ACTIVATOR DEVR_DOSR"/>
    <property type="match status" value="1"/>
</dbReference>
<keyword evidence="1" id="KW-0805">Transcription regulation</keyword>
<dbReference type="Pfam" id="PF00196">
    <property type="entry name" value="GerE"/>
    <property type="match status" value="1"/>
</dbReference>
<evidence type="ECO:0000313" key="6">
    <source>
        <dbReference type="Proteomes" id="UP000219612"/>
    </source>
</evidence>
<proteinExistence type="predicted"/>
<evidence type="ECO:0000259" key="4">
    <source>
        <dbReference type="PROSITE" id="PS50043"/>
    </source>
</evidence>
<dbReference type="EMBL" id="OBDY01000026">
    <property type="protein sequence ID" value="SNY64298.1"/>
    <property type="molecule type" value="Genomic_DNA"/>
</dbReference>
<dbReference type="PANTHER" id="PTHR44688:SF16">
    <property type="entry name" value="DNA-BINDING TRANSCRIPTIONAL ACTIVATOR DEVR_DOSR"/>
    <property type="match status" value="1"/>
</dbReference>
<organism evidence="5 6">
    <name type="scientific">Paractinoplanes atraurantiacus</name>
    <dbReference type="NCBI Taxonomy" id="1036182"/>
    <lineage>
        <taxon>Bacteria</taxon>
        <taxon>Bacillati</taxon>
        <taxon>Actinomycetota</taxon>
        <taxon>Actinomycetes</taxon>
        <taxon>Micromonosporales</taxon>
        <taxon>Micromonosporaceae</taxon>
        <taxon>Paractinoplanes</taxon>
    </lineage>
</organism>
<accession>A0A285JVK1</accession>